<reference evidence="3 4" key="1">
    <citation type="submission" date="2016-10" db="EMBL/GenBank/DDBJ databases">
        <authorList>
            <person name="de Groot N.N."/>
        </authorList>
    </citation>
    <scope>NUCLEOTIDE SEQUENCE [LARGE SCALE GENOMIC DNA]</scope>
    <source>
        <strain evidence="3 4">DSM 19547</strain>
    </source>
</reference>
<dbReference type="Pfam" id="PF01471">
    <property type="entry name" value="PG_binding_1"/>
    <property type="match status" value="1"/>
</dbReference>
<dbReference type="EMBL" id="FOXA01000001">
    <property type="protein sequence ID" value="SFO85703.1"/>
    <property type="molecule type" value="Genomic_DNA"/>
</dbReference>
<dbReference type="InterPro" id="IPR002477">
    <property type="entry name" value="Peptidoglycan-bd-like"/>
</dbReference>
<dbReference type="STRING" id="441119.SAMN04488047_101181"/>
<feature type="domain" description="Peptidoglycan binding-like" evidence="2">
    <location>
        <begin position="107"/>
        <end position="148"/>
    </location>
</feature>
<sequence length="174" mass="18347">MIQSQTALAAACLVLAACAPSAPAVGRFDEPAVDATGADIPAGADPDACYGRDVRPAVIETVTERMPVAAVRPQAATAYRVVRRERIVRERQDLWFRTPCPDAMTPDFVAALQRALAVRGHFDGPATGTADAATARAVRAFQRETGLDSSVLSIAAAKRLGLVAYDRAEALGQE</sequence>
<dbReference type="RefSeq" id="WP_093416467.1">
    <property type="nucleotide sequence ID" value="NZ_FOXA01000001.1"/>
</dbReference>
<keyword evidence="1" id="KW-0732">Signal</keyword>
<dbReference type="AlphaFoldDB" id="A0A1I5KLK5"/>
<organism evidence="3 4">
    <name type="scientific">Tranquillimonas alkanivorans</name>
    <dbReference type="NCBI Taxonomy" id="441119"/>
    <lineage>
        <taxon>Bacteria</taxon>
        <taxon>Pseudomonadati</taxon>
        <taxon>Pseudomonadota</taxon>
        <taxon>Alphaproteobacteria</taxon>
        <taxon>Rhodobacterales</taxon>
        <taxon>Roseobacteraceae</taxon>
        <taxon>Tranquillimonas</taxon>
    </lineage>
</organism>
<protein>
    <submittedName>
        <fullName evidence="3">Putative peptidoglycan binding domain-containing protein</fullName>
    </submittedName>
</protein>
<keyword evidence="4" id="KW-1185">Reference proteome</keyword>
<proteinExistence type="predicted"/>
<name>A0A1I5KLK5_9RHOB</name>
<evidence type="ECO:0000256" key="1">
    <source>
        <dbReference type="SAM" id="SignalP"/>
    </source>
</evidence>
<evidence type="ECO:0000313" key="4">
    <source>
        <dbReference type="Proteomes" id="UP000199356"/>
    </source>
</evidence>
<dbReference type="InterPro" id="IPR036366">
    <property type="entry name" value="PGBDSf"/>
</dbReference>
<evidence type="ECO:0000313" key="3">
    <source>
        <dbReference type="EMBL" id="SFO85703.1"/>
    </source>
</evidence>
<dbReference type="OrthoDB" id="7861420at2"/>
<dbReference type="Proteomes" id="UP000199356">
    <property type="component" value="Unassembled WGS sequence"/>
</dbReference>
<evidence type="ECO:0000259" key="2">
    <source>
        <dbReference type="Pfam" id="PF01471"/>
    </source>
</evidence>
<gene>
    <name evidence="3" type="ORF">SAMN04488047_101181</name>
</gene>
<accession>A0A1I5KLK5</accession>
<dbReference type="SUPFAM" id="SSF47090">
    <property type="entry name" value="PGBD-like"/>
    <property type="match status" value="1"/>
</dbReference>
<dbReference type="Gene3D" id="1.10.101.10">
    <property type="entry name" value="PGBD-like superfamily/PGBD"/>
    <property type="match status" value="1"/>
</dbReference>
<feature type="chain" id="PRO_5011538818" evidence="1">
    <location>
        <begin position="25"/>
        <end position="174"/>
    </location>
</feature>
<dbReference type="InterPro" id="IPR036365">
    <property type="entry name" value="PGBD-like_sf"/>
</dbReference>
<feature type="signal peptide" evidence="1">
    <location>
        <begin position="1"/>
        <end position="24"/>
    </location>
</feature>